<reference evidence="1 2" key="1">
    <citation type="submission" date="2024-02" db="EMBL/GenBank/DDBJ databases">
        <title>Genome analysis and characterization of Microbaculum marinisediminis sp. nov., isolated from marine sediment.</title>
        <authorList>
            <person name="Du Z.-J."/>
            <person name="Ye Y.-Q."/>
            <person name="Zhang Z.-R."/>
            <person name="Yuan S.-M."/>
            <person name="Zhang X.-Y."/>
        </authorList>
    </citation>
    <scope>NUCLEOTIDE SEQUENCE [LARGE SCALE GENOMIC DNA]</scope>
    <source>
        <strain evidence="1 2">SDUM1044001</strain>
    </source>
</reference>
<evidence type="ECO:0000313" key="1">
    <source>
        <dbReference type="EMBL" id="MEJ8571596.1"/>
    </source>
</evidence>
<dbReference type="Proteomes" id="UP001378188">
    <property type="component" value="Unassembled WGS sequence"/>
</dbReference>
<keyword evidence="2" id="KW-1185">Reference proteome</keyword>
<comment type="caution">
    <text evidence="1">The sequence shown here is derived from an EMBL/GenBank/DDBJ whole genome shotgun (WGS) entry which is preliminary data.</text>
</comment>
<dbReference type="EMBL" id="JAZHOF010000003">
    <property type="protein sequence ID" value="MEJ8571596.1"/>
    <property type="molecule type" value="Genomic_DNA"/>
</dbReference>
<gene>
    <name evidence="1" type="ORF">V3328_08935</name>
</gene>
<sequence length="61" mass="6393">MTDTAAGDSVRILRDMQRLADELCGSADPLMRGQAEFLKGRIAALASIAGADLSQDEGGQQ</sequence>
<proteinExistence type="predicted"/>
<dbReference type="AlphaFoldDB" id="A0AAW9RVP9"/>
<name>A0AAW9RVP9_9HYPH</name>
<dbReference type="RefSeq" id="WP_340329295.1">
    <property type="nucleotide sequence ID" value="NZ_JAZHOF010000003.1"/>
</dbReference>
<evidence type="ECO:0000313" key="2">
    <source>
        <dbReference type="Proteomes" id="UP001378188"/>
    </source>
</evidence>
<organism evidence="1 2">
    <name type="scientific">Microbaculum marinum</name>
    <dbReference type="NCBI Taxonomy" id="1764581"/>
    <lineage>
        <taxon>Bacteria</taxon>
        <taxon>Pseudomonadati</taxon>
        <taxon>Pseudomonadota</taxon>
        <taxon>Alphaproteobacteria</taxon>
        <taxon>Hyphomicrobiales</taxon>
        <taxon>Tepidamorphaceae</taxon>
        <taxon>Microbaculum</taxon>
    </lineage>
</organism>
<protein>
    <submittedName>
        <fullName evidence="1">Uncharacterized protein</fullName>
    </submittedName>
</protein>
<accession>A0AAW9RVP9</accession>